<dbReference type="HOGENOM" id="CLU_072377_0_0_1"/>
<dbReference type="PROSITE" id="PS51352">
    <property type="entry name" value="THIOREDOXIN_2"/>
    <property type="match status" value="1"/>
</dbReference>
<gene>
    <name evidence="5" type="ORF">A1O9_00734</name>
</gene>
<dbReference type="InterPro" id="IPR037047">
    <property type="entry name" value="PITH_dom_sf"/>
</dbReference>
<protein>
    <recommendedName>
        <fullName evidence="7">Thioredoxin</fullName>
    </recommendedName>
</protein>
<dbReference type="Gene3D" id="2.60.120.470">
    <property type="entry name" value="PITH domain"/>
    <property type="match status" value="1"/>
</dbReference>
<keyword evidence="6" id="KW-1185">Reference proteome</keyword>
<dbReference type="GeneID" id="25275685"/>
<dbReference type="PROSITE" id="PS00194">
    <property type="entry name" value="THIOREDOXIN_1"/>
    <property type="match status" value="1"/>
</dbReference>
<dbReference type="CDD" id="cd02947">
    <property type="entry name" value="TRX_family"/>
    <property type="match status" value="1"/>
</dbReference>
<evidence type="ECO:0000256" key="2">
    <source>
        <dbReference type="ARBA" id="ARBA00023157"/>
    </source>
</evidence>
<comment type="caution">
    <text evidence="5">The sequence shown here is derived from an EMBL/GenBank/DDBJ whole genome shotgun (WGS) entry which is preliminary data.</text>
</comment>
<feature type="domain" description="Thioredoxin" evidence="3">
    <location>
        <begin position="1"/>
        <end position="109"/>
    </location>
</feature>
<evidence type="ECO:0000259" key="3">
    <source>
        <dbReference type="PROSITE" id="PS51352"/>
    </source>
</evidence>
<dbReference type="OrthoDB" id="2121326at2759"/>
<dbReference type="InterPro" id="IPR013766">
    <property type="entry name" value="Thioredoxin_domain"/>
</dbReference>
<dbReference type="STRING" id="1182545.A0A072PSF5"/>
<evidence type="ECO:0008006" key="7">
    <source>
        <dbReference type="Google" id="ProtNLM"/>
    </source>
</evidence>
<dbReference type="InterPro" id="IPR008979">
    <property type="entry name" value="Galactose-bd-like_sf"/>
</dbReference>
<keyword evidence="2" id="KW-1015">Disulfide bond</keyword>
<evidence type="ECO:0000313" key="5">
    <source>
        <dbReference type="EMBL" id="KEF62761.1"/>
    </source>
</evidence>
<comment type="similarity">
    <text evidence="1">Belongs to the thioredoxin family.</text>
</comment>
<dbReference type="VEuPathDB" id="FungiDB:A1O9_00734"/>
<dbReference type="InterPro" id="IPR010400">
    <property type="entry name" value="PITH_dom"/>
</dbReference>
<dbReference type="AlphaFoldDB" id="A0A072PSF5"/>
<evidence type="ECO:0000256" key="1">
    <source>
        <dbReference type="ARBA" id="ARBA00008987"/>
    </source>
</evidence>
<accession>A0A072PSF5</accession>
<dbReference type="SUPFAM" id="SSF49785">
    <property type="entry name" value="Galactose-binding domain-like"/>
    <property type="match status" value="1"/>
</dbReference>
<reference evidence="5 6" key="1">
    <citation type="submission" date="2013-03" db="EMBL/GenBank/DDBJ databases">
        <title>The Genome Sequence of Exophiala aquamarina CBS 119918.</title>
        <authorList>
            <consortium name="The Broad Institute Genomics Platform"/>
            <person name="Cuomo C."/>
            <person name="de Hoog S."/>
            <person name="Gorbushina A."/>
            <person name="Walker B."/>
            <person name="Young S.K."/>
            <person name="Zeng Q."/>
            <person name="Gargeya S."/>
            <person name="Fitzgerald M."/>
            <person name="Haas B."/>
            <person name="Abouelleil A."/>
            <person name="Allen A.W."/>
            <person name="Alvarado L."/>
            <person name="Arachchi H.M."/>
            <person name="Berlin A.M."/>
            <person name="Chapman S.B."/>
            <person name="Gainer-Dewar J."/>
            <person name="Goldberg J."/>
            <person name="Griggs A."/>
            <person name="Gujja S."/>
            <person name="Hansen M."/>
            <person name="Howarth C."/>
            <person name="Imamovic A."/>
            <person name="Ireland A."/>
            <person name="Larimer J."/>
            <person name="McCowan C."/>
            <person name="Murphy C."/>
            <person name="Pearson M."/>
            <person name="Poon T.W."/>
            <person name="Priest M."/>
            <person name="Roberts A."/>
            <person name="Saif S."/>
            <person name="Shea T."/>
            <person name="Sisk P."/>
            <person name="Sykes S."/>
            <person name="Wortman J."/>
            <person name="Nusbaum C."/>
            <person name="Birren B."/>
        </authorList>
    </citation>
    <scope>NUCLEOTIDE SEQUENCE [LARGE SCALE GENOMIC DNA]</scope>
    <source>
        <strain evidence="5 6">CBS 119918</strain>
    </source>
</reference>
<evidence type="ECO:0000313" key="6">
    <source>
        <dbReference type="Proteomes" id="UP000027920"/>
    </source>
</evidence>
<dbReference type="Proteomes" id="UP000027920">
    <property type="component" value="Unassembled WGS sequence"/>
</dbReference>
<dbReference type="InterPro" id="IPR017937">
    <property type="entry name" value="Thioredoxin_CS"/>
</dbReference>
<dbReference type="Pfam" id="PF00085">
    <property type="entry name" value="Thioredoxin"/>
    <property type="match status" value="1"/>
</dbReference>
<feature type="domain" description="PITH" evidence="4">
    <location>
        <begin position="129"/>
        <end position="317"/>
    </location>
</feature>
<dbReference type="PROSITE" id="PS51532">
    <property type="entry name" value="PITH"/>
    <property type="match status" value="1"/>
</dbReference>
<dbReference type="PANTHER" id="PTHR46115">
    <property type="entry name" value="THIOREDOXIN-LIKE PROTEIN 1"/>
    <property type="match status" value="1"/>
</dbReference>
<name>A0A072PSF5_9EURO</name>
<dbReference type="Gene3D" id="3.40.30.10">
    <property type="entry name" value="Glutaredoxin"/>
    <property type="match status" value="1"/>
</dbReference>
<dbReference type="RefSeq" id="XP_013265351.1">
    <property type="nucleotide sequence ID" value="XM_013409897.1"/>
</dbReference>
<dbReference type="SUPFAM" id="SSF52833">
    <property type="entry name" value="Thioredoxin-like"/>
    <property type="match status" value="1"/>
</dbReference>
<dbReference type="GO" id="GO:0005737">
    <property type="term" value="C:cytoplasm"/>
    <property type="evidence" value="ECO:0007669"/>
    <property type="project" value="UniProtKB-ARBA"/>
</dbReference>
<dbReference type="PRINTS" id="PR00421">
    <property type="entry name" value="THIOREDOXIN"/>
</dbReference>
<dbReference type="EMBL" id="AMGV01000001">
    <property type="protein sequence ID" value="KEF62761.1"/>
    <property type="molecule type" value="Genomic_DNA"/>
</dbReference>
<organism evidence="5 6">
    <name type="scientific">Exophiala aquamarina CBS 119918</name>
    <dbReference type="NCBI Taxonomy" id="1182545"/>
    <lineage>
        <taxon>Eukaryota</taxon>
        <taxon>Fungi</taxon>
        <taxon>Dikarya</taxon>
        <taxon>Ascomycota</taxon>
        <taxon>Pezizomycotina</taxon>
        <taxon>Eurotiomycetes</taxon>
        <taxon>Chaetothyriomycetidae</taxon>
        <taxon>Chaetothyriales</taxon>
        <taxon>Herpotrichiellaceae</taxon>
        <taxon>Exophiala</taxon>
    </lineage>
</organism>
<dbReference type="Pfam" id="PF06201">
    <property type="entry name" value="PITH"/>
    <property type="match status" value="1"/>
</dbReference>
<sequence length="317" mass="35282">MSKTVHIESTVQFSNLLSSSVIVVADFYADWCGPCKQIAPIYEQLSAQLSKPNKITFAKINTDQQQDLARSYNVRAMPTFMIFKNAQQIQFIEGADPKKLSQVVKDLANEANKLEGEDAGGSSSGGTWLGAELPRGYGDVTGQVDFMSLELLNWDSTHGTARTLISGDKPKGQANAKDWVESDTDEQLMLYIPFQSTIKIQSIHLTSLPEDTEDDENPSRPKVVRIYTNRPHILGFDEAEDTQPAQEFTLSEKDWDSKTGTAKIDLRIVKFTNVSSIVLFVVESEGDNEKVRIDRIRIIGESGEKRDGKIEKIASDD</sequence>
<proteinExistence type="inferred from homology"/>
<evidence type="ECO:0000259" key="4">
    <source>
        <dbReference type="PROSITE" id="PS51532"/>
    </source>
</evidence>
<dbReference type="InterPro" id="IPR036249">
    <property type="entry name" value="Thioredoxin-like_sf"/>
</dbReference>